<evidence type="ECO:0000313" key="4">
    <source>
        <dbReference type="Proteomes" id="UP000285961"/>
    </source>
</evidence>
<dbReference type="AlphaFoldDB" id="A0A419F2F3"/>
<dbReference type="PANTHER" id="PTHR24104:SF25">
    <property type="entry name" value="PROTEIN LIN-41"/>
    <property type="match status" value="1"/>
</dbReference>
<name>A0A419F2F3_9BACT</name>
<dbReference type="InterPro" id="IPR050952">
    <property type="entry name" value="TRIM-NHL_E3_ligases"/>
</dbReference>
<accession>A0A419F2F3</accession>
<evidence type="ECO:0008006" key="5">
    <source>
        <dbReference type="Google" id="ProtNLM"/>
    </source>
</evidence>
<dbReference type="CDD" id="cd05819">
    <property type="entry name" value="NHL"/>
    <property type="match status" value="1"/>
</dbReference>
<evidence type="ECO:0000256" key="2">
    <source>
        <dbReference type="PROSITE-ProRule" id="PRU00504"/>
    </source>
</evidence>
<proteinExistence type="predicted"/>
<keyword evidence="1" id="KW-0677">Repeat</keyword>
<dbReference type="Gene3D" id="2.120.10.30">
    <property type="entry name" value="TolB, C-terminal domain"/>
    <property type="match status" value="2"/>
</dbReference>
<reference evidence="3 4" key="1">
    <citation type="journal article" date="2017" name="ISME J.">
        <title>Energy and carbon metabolisms in a deep terrestrial subsurface fluid microbial community.</title>
        <authorList>
            <person name="Momper L."/>
            <person name="Jungbluth S.P."/>
            <person name="Lee M.D."/>
            <person name="Amend J.P."/>
        </authorList>
    </citation>
    <scope>NUCLEOTIDE SEQUENCE [LARGE SCALE GENOMIC DNA]</scope>
    <source>
        <strain evidence="3">SURF_17</strain>
    </source>
</reference>
<dbReference type="Proteomes" id="UP000285961">
    <property type="component" value="Unassembled WGS sequence"/>
</dbReference>
<feature type="repeat" description="NHL" evidence="2">
    <location>
        <begin position="262"/>
        <end position="305"/>
    </location>
</feature>
<dbReference type="InterPro" id="IPR001258">
    <property type="entry name" value="NHL_repeat"/>
</dbReference>
<evidence type="ECO:0000256" key="1">
    <source>
        <dbReference type="ARBA" id="ARBA00022737"/>
    </source>
</evidence>
<dbReference type="GO" id="GO:0008270">
    <property type="term" value="F:zinc ion binding"/>
    <property type="evidence" value="ECO:0007669"/>
    <property type="project" value="UniProtKB-KW"/>
</dbReference>
<dbReference type="PROSITE" id="PS51125">
    <property type="entry name" value="NHL"/>
    <property type="match status" value="1"/>
</dbReference>
<dbReference type="PANTHER" id="PTHR24104">
    <property type="entry name" value="E3 UBIQUITIN-PROTEIN LIGASE NHLRC1-RELATED"/>
    <property type="match status" value="1"/>
</dbReference>
<comment type="caution">
    <text evidence="3">The sequence shown here is derived from an EMBL/GenBank/DDBJ whole genome shotgun (WGS) entry which is preliminary data.</text>
</comment>
<sequence>MFCASWRIAVLASEELLFRVAIDNIAEILKFVLPLYGERKHCHKSRPMHTGVKALSLVTVLFLFFYHSDGYCSDADLRFLFSVSRLTDGTNLRDPSGLDVSESTGDIFVADTGSHQLRIFSADGVLLRSVGRTAGIQSPFDVAVGPDGDVYITEMNASQITRLDSFGRLLPPLIPKSSEGPPSLLGRIFVDAANTVYVADRSGPRVFVISGPEQTVRKIEQTTDAESEWKVQDVTVDAKGTVYIVSSQGTAVHVYRRDGSHIRSFGRHGPKDDEFSFPVGAAIGPDGNLWIADSFRHELKVFTPGGRFLFRWGKTGMDDGELFYPVDIAFGKEILYVLEKGASRLQAFEMPGRR</sequence>
<dbReference type="SUPFAM" id="SSF101898">
    <property type="entry name" value="NHL repeat"/>
    <property type="match status" value="1"/>
</dbReference>
<dbReference type="InterPro" id="IPR011042">
    <property type="entry name" value="6-blade_b-propeller_TolB-like"/>
</dbReference>
<dbReference type="Pfam" id="PF01436">
    <property type="entry name" value="NHL"/>
    <property type="match status" value="2"/>
</dbReference>
<gene>
    <name evidence="3" type="ORF">C4532_06025</name>
</gene>
<dbReference type="EMBL" id="QZKI01000045">
    <property type="protein sequence ID" value="RJP72411.1"/>
    <property type="molecule type" value="Genomic_DNA"/>
</dbReference>
<evidence type="ECO:0000313" key="3">
    <source>
        <dbReference type="EMBL" id="RJP72411.1"/>
    </source>
</evidence>
<protein>
    <recommendedName>
        <fullName evidence="5">6-bladed beta-propeller</fullName>
    </recommendedName>
</protein>
<organism evidence="3 4">
    <name type="scientific">Candidatus Abyssobacteria bacterium SURF_17</name>
    <dbReference type="NCBI Taxonomy" id="2093361"/>
    <lineage>
        <taxon>Bacteria</taxon>
        <taxon>Pseudomonadati</taxon>
        <taxon>Candidatus Hydrogenedentota</taxon>
        <taxon>Candidatus Abyssobacteria</taxon>
    </lineage>
</organism>